<dbReference type="PANTHER" id="PTHR43739">
    <property type="entry name" value="XYLOGLUCANASE (EUROFUNG)"/>
    <property type="match status" value="1"/>
</dbReference>
<dbReference type="Pfam" id="PF15899">
    <property type="entry name" value="BNR_6"/>
    <property type="match status" value="1"/>
</dbReference>
<dbReference type="Pfam" id="PF15902">
    <property type="entry name" value="Sortilin-Vps10"/>
    <property type="match status" value="1"/>
</dbReference>
<dbReference type="InterPro" id="IPR031778">
    <property type="entry name" value="Sortilin_N"/>
</dbReference>
<protein>
    <recommendedName>
        <fullName evidence="2">Sortilin N-terminal domain-containing protein</fullName>
    </recommendedName>
</protein>
<dbReference type="STRING" id="1888892.BFL28_12910"/>
<dbReference type="SUPFAM" id="SSF110296">
    <property type="entry name" value="Oligoxyloglucan reducing end-specific cellobiohydrolase"/>
    <property type="match status" value="2"/>
</dbReference>
<sequence length="875" mass="97852">MAPRSAHAEPSDARYFERLRSERIASDPRVVWHPVGPGMAGYNEELWPHPTDPKAIFIGPDMHVSYGSWDGGKRWHSLKDADGTGDEMKRVVDVEFSRQRADLGHAIDWNGWLYRTTDRGRTWTKLTELTRSWKSFGVNPYDPAAFTKGWYDEQLGTRLSELTVDPTDDRVWYIGPGNFWDVKNNHRSVARPGGKPERYVDYGYILKSVDGGRSWQRITAGLPADLDVGRIIVDPRAPQRLAMASNKGLFLSDDGGLRWRRGGAGLPANLPRDLAIHHNPSTGRTRLFLVEQTAYVPKDRTVHAVGGIFVSDDFGRSWHDISGNLPFDLARINYPIEVERYYRTISHWLGISQADAHKSFPELPQSTLPVFNRIAVNPRNPDEIYVALNKKHDRTFGPGELWRTLDGGKNWQVVVRYGDYWGSGKDADYWRGRGNPSSANVEFAHLRHELDRQAELSGNRLLEVGPDGTVYVSIDQQTHKSTDRGESWHQIDDIEIDGERSRWIGRGNSDLPGRLIIVDTGIPGRRLMASGEHGIWQTVPHTAPIDPAIVLVQQIEGQVHHGGMVSIATMAVHPRDPHIIYALSWRQAHAGKVRRSVDGGKSWTNIGTLLEAGRDEPGQQADFGKGPPGMLPEQNSLTIDPVDPNNMYVLVTRNAFTEIYRSNIRAPSVGGYGFMRSRDGGRSWAVSNAGLPASVSLRRLAMDPDDPAILYAAANDVEGGLYVSTDRGSNWRRMVLPPEIRSVNSVFIDRRTRAFYIATGSPYDGSLSEGGAWRSRDRGKTWHRIFSAPLVTQVESSPLDPDLLLATVYREMKPEVTFRNPGLFLSRDGGNSWAKINNGLNSHEKIIDAKPDAHDRRLLWAAGWGSGWNVGVIGE</sequence>
<keyword evidence="1" id="KW-0677">Repeat</keyword>
<evidence type="ECO:0000259" key="2">
    <source>
        <dbReference type="Pfam" id="PF15902"/>
    </source>
</evidence>
<evidence type="ECO:0000313" key="4">
    <source>
        <dbReference type="Proteomes" id="UP000094487"/>
    </source>
</evidence>
<organism evidence="3 4">
    <name type="scientific">Sphingomonas turrisvirgatae</name>
    <dbReference type="NCBI Taxonomy" id="1888892"/>
    <lineage>
        <taxon>Bacteria</taxon>
        <taxon>Pseudomonadati</taxon>
        <taxon>Pseudomonadota</taxon>
        <taxon>Alphaproteobacteria</taxon>
        <taxon>Sphingomonadales</taxon>
        <taxon>Sphingomonadaceae</taxon>
        <taxon>Sphingomonas</taxon>
    </lineage>
</organism>
<dbReference type="GO" id="GO:0010411">
    <property type="term" value="P:xyloglucan metabolic process"/>
    <property type="evidence" value="ECO:0007669"/>
    <property type="project" value="TreeGrafter"/>
</dbReference>
<comment type="caution">
    <text evidence="3">The sequence shown here is derived from an EMBL/GenBank/DDBJ whole genome shotgun (WGS) entry which is preliminary data.</text>
</comment>
<keyword evidence="4" id="KW-1185">Reference proteome</keyword>
<proteinExistence type="predicted"/>
<dbReference type="EMBL" id="MDDS01000010">
    <property type="protein sequence ID" value="ODP38949.1"/>
    <property type="molecule type" value="Genomic_DNA"/>
</dbReference>
<dbReference type="PANTHER" id="PTHR43739:SF5">
    <property type="entry name" value="EXO-ALPHA-SIALIDASE"/>
    <property type="match status" value="1"/>
</dbReference>
<dbReference type="RefSeq" id="WP_069319424.1">
    <property type="nucleotide sequence ID" value="NZ_MDDS01000010.1"/>
</dbReference>
<dbReference type="InterPro" id="IPR002860">
    <property type="entry name" value="BNR_rpt"/>
</dbReference>
<dbReference type="CDD" id="cd15482">
    <property type="entry name" value="Sialidase_non-viral"/>
    <property type="match status" value="2"/>
</dbReference>
<dbReference type="InterPro" id="IPR052025">
    <property type="entry name" value="Xyloglucanase_GH74"/>
</dbReference>
<evidence type="ECO:0000256" key="1">
    <source>
        <dbReference type="ARBA" id="ARBA00022737"/>
    </source>
</evidence>
<dbReference type="Gene3D" id="2.130.10.10">
    <property type="entry name" value="YVTN repeat-like/Quinoprotein amine dehydrogenase"/>
    <property type="match status" value="3"/>
</dbReference>
<feature type="domain" description="Sortilin N-terminal" evidence="2">
    <location>
        <begin position="675"/>
        <end position="786"/>
    </location>
</feature>
<name>A0A1E3LZ03_9SPHN</name>
<gene>
    <name evidence="3" type="ORF">BFL28_12910</name>
</gene>
<dbReference type="AlphaFoldDB" id="A0A1E3LZ03"/>
<reference evidence="3 4" key="1">
    <citation type="submission" date="2016-08" db="EMBL/GenBank/DDBJ databases">
        <title>Draft genome of the agarase producing Sphingomonas sp. MCT13.</title>
        <authorList>
            <person name="D'Andrea M.M."/>
            <person name="Rossolini G.M."/>
            <person name="Thaller M.C."/>
        </authorList>
    </citation>
    <scope>NUCLEOTIDE SEQUENCE [LARGE SCALE GENOMIC DNA]</scope>
    <source>
        <strain evidence="3 4">MCT13</strain>
    </source>
</reference>
<evidence type="ECO:0000313" key="3">
    <source>
        <dbReference type="EMBL" id="ODP38949.1"/>
    </source>
</evidence>
<dbReference type="InterPro" id="IPR015943">
    <property type="entry name" value="WD40/YVTN_repeat-like_dom_sf"/>
</dbReference>
<accession>A0A1E3LZ03</accession>
<dbReference type="Proteomes" id="UP000094487">
    <property type="component" value="Unassembled WGS sequence"/>
</dbReference>